<dbReference type="Proteomes" id="UP000193484">
    <property type="component" value="Unassembled WGS sequence"/>
</dbReference>
<sequence>MDDTISYDFAAIEDQVGRQIRATSALLNGSLADLRARVAPLRASWTRQTAAAFGVEADRWNRAAGALNAILDRLAVAVGTGADGVADADRAEARRWA</sequence>
<proteinExistence type="inferred from homology"/>
<dbReference type="EMBL" id="LQOJ01000010">
    <property type="protein sequence ID" value="ORV09179.1"/>
    <property type="molecule type" value="Genomic_DNA"/>
</dbReference>
<gene>
    <name evidence="2" type="ORF">AWC04_01615</name>
</gene>
<protein>
    <recommendedName>
        <fullName evidence="1">ESAT-6-like protein</fullName>
    </recommendedName>
</protein>
<name>A0A1X1RLN2_MYCFA</name>
<dbReference type="InterPro" id="IPR010310">
    <property type="entry name" value="T7SS_ESAT-6-like"/>
</dbReference>
<dbReference type="SUPFAM" id="SSF140453">
    <property type="entry name" value="EsxAB dimer-like"/>
    <property type="match status" value="1"/>
</dbReference>
<dbReference type="Gene3D" id="1.10.287.1060">
    <property type="entry name" value="ESAT-6-like"/>
    <property type="match status" value="1"/>
</dbReference>
<evidence type="ECO:0000313" key="2">
    <source>
        <dbReference type="EMBL" id="ORV09179.1"/>
    </source>
</evidence>
<comment type="similarity">
    <text evidence="1">Belongs to the WXG100 family.</text>
</comment>
<dbReference type="InterPro" id="IPR036689">
    <property type="entry name" value="ESAT-6-like_sf"/>
</dbReference>
<dbReference type="RefSeq" id="WP_085092591.1">
    <property type="nucleotide sequence ID" value="NZ_AP022603.1"/>
</dbReference>
<comment type="caution">
    <text evidence="2">The sequence shown here is derived from an EMBL/GenBank/DDBJ whole genome shotgun (WGS) entry which is preliminary data.</text>
</comment>
<reference evidence="2 3" key="1">
    <citation type="submission" date="2016-01" db="EMBL/GenBank/DDBJ databases">
        <title>The new phylogeny of the genus Mycobacterium.</title>
        <authorList>
            <person name="Tarcisio F."/>
            <person name="Conor M."/>
            <person name="Antonella G."/>
            <person name="Elisabetta G."/>
            <person name="Giulia F.S."/>
            <person name="Sara T."/>
            <person name="Anna F."/>
            <person name="Clotilde B."/>
            <person name="Roberto B."/>
            <person name="Veronica D.S."/>
            <person name="Fabio R."/>
            <person name="Monica P."/>
            <person name="Olivier J."/>
            <person name="Enrico T."/>
            <person name="Nicola S."/>
        </authorList>
    </citation>
    <scope>NUCLEOTIDE SEQUENCE [LARGE SCALE GENOMIC DNA]</scope>
    <source>
        <strain evidence="2 3">DSM 44179</strain>
    </source>
</reference>
<dbReference type="OrthoDB" id="3387628at2"/>
<dbReference type="STRING" id="1793.AWC04_01615"/>
<dbReference type="Pfam" id="PF06013">
    <property type="entry name" value="WXG100"/>
    <property type="match status" value="1"/>
</dbReference>
<organism evidence="2 3">
    <name type="scientific">Mycolicibacterium fallax</name>
    <name type="common">Mycobacterium fallax</name>
    <dbReference type="NCBI Taxonomy" id="1793"/>
    <lineage>
        <taxon>Bacteria</taxon>
        <taxon>Bacillati</taxon>
        <taxon>Actinomycetota</taxon>
        <taxon>Actinomycetes</taxon>
        <taxon>Mycobacteriales</taxon>
        <taxon>Mycobacteriaceae</taxon>
        <taxon>Mycolicibacterium</taxon>
    </lineage>
</organism>
<keyword evidence="3" id="KW-1185">Reference proteome</keyword>
<dbReference type="AlphaFoldDB" id="A0A1X1RLN2"/>
<dbReference type="NCBIfam" id="TIGR03930">
    <property type="entry name" value="WXG100_ESAT6"/>
    <property type="match status" value="1"/>
</dbReference>
<evidence type="ECO:0000256" key="1">
    <source>
        <dbReference type="RuleBase" id="RU362001"/>
    </source>
</evidence>
<evidence type="ECO:0000313" key="3">
    <source>
        <dbReference type="Proteomes" id="UP000193484"/>
    </source>
</evidence>
<accession>A0A1X1RLN2</accession>